<keyword evidence="4 8" id="KW-0949">S-adenosyl-L-methionine</keyword>
<dbReference type="EMBL" id="AP011532">
    <property type="protein sequence ID" value="BAI61698.1"/>
    <property type="molecule type" value="Genomic_DNA"/>
</dbReference>
<keyword evidence="3" id="KW-0808">Transferase</keyword>
<evidence type="ECO:0000256" key="6">
    <source>
        <dbReference type="ARBA" id="ARBA00023125"/>
    </source>
</evidence>
<dbReference type="AlphaFoldDB" id="D1YZ26"/>
<dbReference type="InterPro" id="IPR001091">
    <property type="entry name" value="RM_Methyltransferase"/>
</dbReference>
<evidence type="ECO:0000256" key="3">
    <source>
        <dbReference type="ARBA" id="ARBA00022679"/>
    </source>
</evidence>
<dbReference type="KEGG" id="mpd:MCP_1626"/>
<dbReference type="EC" id="2.1.1.113" evidence="8"/>
<dbReference type="InterPro" id="IPR017985">
    <property type="entry name" value="MeTrfase_CN4_CS"/>
</dbReference>
<reference evidence="10 11" key="1">
    <citation type="journal article" date="2007" name="Appl. Environ. Microbiol.">
        <title>Isolation of key methanogens for global methane emission from rice paddy fields: a novel isolate affiliated with the clone cluster rice cluster I.</title>
        <authorList>
            <person name="Sakai S."/>
            <person name="Imachi H."/>
            <person name="Sekiguchi Y."/>
            <person name="Ohashi A."/>
            <person name="Harada H."/>
            <person name="Kamagata Y."/>
        </authorList>
    </citation>
    <scope>NUCLEOTIDE SEQUENCE [LARGE SCALE GENOMIC DNA]</scope>
    <source>
        <strain evidence="11">DSM 17711 / JCM 13418 / NBRC 101707 / SANAE</strain>
    </source>
</reference>
<reference evidence="11" key="3">
    <citation type="journal article" date="2011" name="PLoS ONE">
        <title>Genome sequence of a mesophilic hydrogenotrophic methanogen Methanocella paludicola, the first cultivated representative of the order Methanocellales.</title>
        <authorList>
            <person name="Sakai S."/>
            <person name="Takaki Y."/>
            <person name="Shimamura S."/>
            <person name="Sekine M."/>
            <person name="Tajima T."/>
            <person name="Kosugi H."/>
            <person name="Ichikawa N."/>
            <person name="Tasumi E."/>
            <person name="Hiraki A.T."/>
            <person name="Shimizu A."/>
            <person name="Kato Y."/>
            <person name="Nishiko R."/>
            <person name="Mori K."/>
            <person name="Fujita N."/>
            <person name="Imachi H."/>
            <person name="Takai K."/>
        </authorList>
    </citation>
    <scope>NUCLEOTIDE SEQUENCE [LARGE SCALE GENOMIC DNA]</scope>
    <source>
        <strain evidence="11">DSM 17711 / JCM 13418 / NBRC 101707 / SANAE</strain>
    </source>
</reference>
<evidence type="ECO:0000256" key="4">
    <source>
        <dbReference type="ARBA" id="ARBA00022691"/>
    </source>
</evidence>
<dbReference type="InterPro" id="IPR002941">
    <property type="entry name" value="DNA_methylase_N4/N6"/>
</dbReference>
<evidence type="ECO:0000259" key="9">
    <source>
        <dbReference type="Pfam" id="PF01555"/>
    </source>
</evidence>
<name>D1YZ26_METPS</name>
<evidence type="ECO:0000313" key="10">
    <source>
        <dbReference type="EMBL" id="BAI61698.1"/>
    </source>
</evidence>
<dbReference type="SUPFAM" id="SSF53335">
    <property type="entry name" value="S-adenosyl-L-methionine-dependent methyltransferases"/>
    <property type="match status" value="1"/>
</dbReference>
<dbReference type="Gene3D" id="3.40.50.150">
    <property type="entry name" value="Vaccinia Virus protein VP39"/>
    <property type="match status" value="1"/>
</dbReference>
<comment type="catalytic activity">
    <reaction evidence="7 8">
        <text>a 2'-deoxycytidine in DNA + S-adenosyl-L-methionine = an N(4)-methyl-2'-deoxycytidine in DNA + S-adenosyl-L-homocysteine + H(+)</text>
        <dbReference type="Rhea" id="RHEA:16857"/>
        <dbReference type="Rhea" id="RHEA-COMP:11369"/>
        <dbReference type="Rhea" id="RHEA-COMP:13674"/>
        <dbReference type="ChEBI" id="CHEBI:15378"/>
        <dbReference type="ChEBI" id="CHEBI:57856"/>
        <dbReference type="ChEBI" id="CHEBI:59789"/>
        <dbReference type="ChEBI" id="CHEBI:85452"/>
        <dbReference type="ChEBI" id="CHEBI:137933"/>
        <dbReference type="EC" id="2.1.1.113"/>
    </reaction>
</comment>
<evidence type="ECO:0000313" key="11">
    <source>
        <dbReference type="Proteomes" id="UP000001882"/>
    </source>
</evidence>
<dbReference type="GO" id="GO:0009307">
    <property type="term" value="P:DNA restriction-modification system"/>
    <property type="evidence" value="ECO:0007669"/>
    <property type="project" value="UniProtKB-KW"/>
</dbReference>
<reference evidence="10 11" key="2">
    <citation type="journal article" date="2008" name="Int. J. Syst. Evol. Microbiol.">
        <title>Methanocella paludicola gen. nov., sp. nov., a methane-producing archaeon, the first isolate of the lineage 'Rice Cluster I', and proposal of the new archaeal order Methanocellales ord. nov.</title>
        <authorList>
            <person name="Sakai S."/>
            <person name="Imachi H."/>
            <person name="Hanada S."/>
            <person name="Ohashi A."/>
            <person name="Harada H."/>
            <person name="Kamagata Y."/>
        </authorList>
    </citation>
    <scope>NUCLEOTIDE SEQUENCE [LARGE SCALE GENOMIC DNA]</scope>
    <source>
        <strain evidence="11">DSM 17711 / JCM 13418 / NBRC 101707 / SANAE</strain>
    </source>
</reference>
<keyword evidence="11" id="KW-1185">Reference proteome</keyword>
<comment type="similarity">
    <text evidence="1">Belongs to the N(4)/N(6)-methyltransferase family. N(4) subfamily.</text>
</comment>
<dbReference type="GO" id="GO:0032259">
    <property type="term" value="P:methylation"/>
    <property type="evidence" value="ECO:0007669"/>
    <property type="project" value="UniProtKB-KW"/>
</dbReference>
<keyword evidence="6" id="KW-0238">DNA-binding</keyword>
<dbReference type="RefSeq" id="WP_012900377.1">
    <property type="nucleotide sequence ID" value="NC_013665.1"/>
</dbReference>
<evidence type="ECO:0000256" key="1">
    <source>
        <dbReference type="ARBA" id="ARBA00010203"/>
    </source>
</evidence>
<dbReference type="PANTHER" id="PTHR13370:SF24">
    <property type="entry name" value="TYPE III RESTRICTION-MODIFICATION ENZYME STYLTI MOD SUBUNIT"/>
    <property type="match status" value="1"/>
</dbReference>
<dbReference type="OrthoDB" id="38200at2157"/>
<dbReference type="GO" id="GO:0003677">
    <property type="term" value="F:DNA binding"/>
    <property type="evidence" value="ECO:0007669"/>
    <property type="project" value="UniProtKB-KW"/>
</dbReference>
<gene>
    <name evidence="10" type="ordered locus">MCP_1626</name>
</gene>
<dbReference type="eggNOG" id="arCOG00115">
    <property type="taxonomic scope" value="Archaea"/>
</dbReference>
<organism evidence="10 11">
    <name type="scientific">Methanocella paludicola (strain DSM 17711 / JCM 13418 / NBRC 101707 / SANAE)</name>
    <dbReference type="NCBI Taxonomy" id="304371"/>
    <lineage>
        <taxon>Archaea</taxon>
        <taxon>Methanobacteriati</taxon>
        <taxon>Methanobacteriota</taxon>
        <taxon>Stenosarchaea group</taxon>
        <taxon>Methanomicrobia</taxon>
        <taxon>Methanocellales</taxon>
        <taxon>Methanocellaceae</taxon>
        <taxon>Methanocella</taxon>
    </lineage>
</organism>
<evidence type="ECO:0000256" key="5">
    <source>
        <dbReference type="ARBA" id="ARBA00022747"/>
    </source>
</evidence>
<feature type="domain" description="DNA methylase N-4/N-6" evidence="9">
    <location>
        <begin position="72"/>
        <end position="285"/>
    </location>
</feature>
<dbReference type="PANTHER" id="PTHR13370">
    <property type="entry name" value="RNA METHYLASE-RELATED"/>
    <property type="match status" value="1"/>
</dbReference>
<keyword evidence="2 8" id="KW-0489">Methyltransferase</keyword>
<sequence length="293" mass="33081">MRKKANGTETSAFGSAGRYSHDSSKFYGGRLYEGLQAPDIVEHGENPVPAKRLNKIFCKSSERMDELPDNSVHLMVTSPPYNVGKEYDDDLTLDEYRALLFCVWEEVYRVLVPGGRVCLNVANLGRKPYLPLHAFMAEDLLKAGFLMRGEVIWNKASAAGTSTAWGSWQSAKNPTLRDVHEYILVFSKQSYSRTPGDKRSTITKEEFLEYTKSVWSFGSESAKKIGHPAPYPVELPSRCIKLYTFEGDVVLDPFIGSGTTAVAAKMLDRHYVGYEVDEEYVELARRRLKNHFL</sequence>
<proteinExistence type="inferred from homology"/>
<protein>
    <recommendedName>
        <fullName evidence="8">Type II methyltransferase</fullName>
        <ecNumber evidence="8">2.1.1.113</ecNumber>
    </recommendedName>
    <alternativeName>
        <fullName evidence="8">N-4 cytosine-specific methyltransferase</fullName>
    </alternativeName>
</protein>
<evidence type="ECO:0000256" key="8">
    <source>
        <dbReference type="RuleBase" id="RU362026"/>
    </source>
</evidence>
<keyword evidence="5 8" id="KW-0680">Restriction system</keyword>
<dbReference type="InterPro" id="IPR029063">
    <property type="entry name" value="SAM-dependent_MTases_sf"/>
</dbReference>
<dbReference type="InParanoid" id="D1YZ26"/>
<dbReference type="GO" id="GO:0005737">
    <property type="term" value="C:cytoplasm"/>
    <property type="evidence" value="ECO:0007669"/>
    <property type="project" value="TreeGrafter"/>
</dbReference>
<evidence type="ECO:0000256" key="2">
    <source>
        <dbReference type="ARBA" id="ARBA00022603"/>
    </source>
</evidence>
<dbReference type="GO" id="GO:0015667">
    <property type="term" value="F:site-specific DNA-methyltransferase (cytosine-N4-specific) activity"/>
    <property type="evidence" value="ECO:0007669"/>
    <property type="project" value="UniProtKB-EC"/>
</dbReference>
<dbReference type="REBASE" id="23123">
    <property type="entry name" value="M.MpaSORF1626P"/>
</dbReference>
<dbReference type="PROSITE" id="PS00093">
    <property type="entry name" value="N4_MTASE"/>
    <property type="match status" value="1"/>
</dbReference>
<dbReference type="Proteomes" id="UP000001882">
    <property type="component" value="Chromosome"/>
</dbReference>
<accession>D1YZ26</accession>
<dbReference type="Pfam" id="PF01555">
    <property type="entry name" value="N6_N4_Mtase"/>
    <property type="match status" value="1"/>
</dbReference>
<dbReference type="GO" id="GO:0008170">
    <property type="term" value="F:N-methyltransferase activity"/>
    <property type="evidence" value="ECO:0007669"/>
    <property type="project" value="InterPro"/>
</dbReference>
<evidence type="ECO:0000256" key="7">
    <source>
        <dbReference type="ARBA" id="ARBA00049120"/>
    </source>
</evidence>
<dbReference type="PRINTS" id="PR00508">
    <property type="entry name" value="S21N4MTFRASE"/>
</dbReference>
<dbReference type="STRING" id="304371.MCP_1626"/>
<dbReference type="GeneID" id="8681547"/>